<keyword evidence="4" id="KW-1185">Reference proteome</keyword>
<dbReference type="Proteomes" id="UP001219525">
    <property type="component" value="Unassembled WGS sequence"/>
</dbReference>
<dbReference type="GO" id="GO:0044183">
    <property type="term" value="F:protein folding chaperone"/>
    <property type="evidence" value="ECO:0007669"/>
    <property type="project" value="TreeGrafter"/>
</dbReference>
<organism evidence="3 4">
    <name type="scientific">Mycena pura</name>
    <dbReference type="NCBI Taxonomy" id="153505"/>
    <lineage>
        <taxon>Eukaryota</taxon>
        <taxon>Fungi</taxon>
        <taxon>Dikarya</taxon>
        <taxon>Basidiomycota</taxon>
        <taxon>Agaricomycotina</taxon>
        <taxon>Agaricomycetes</taxon>
        <taxon>Agaricomycetidae</taxon>
        <taxon>Agaricales</taxon>
        <taxon>Marasmiineae</taxon>
        <taxon>Mycenaceae</taxon>
        <taxon>Mycena</taxon>
    </lineage>
</organism>
<dbReference type="PROSITE" id="PS50076">
    <property type="entry name" value="DNAJ_2"/>
    <property type="match status" value="1"/>
</dbReference>
<keyword evidence="1" id="KW-0472">Membrane</keyword>
<dbReference type="PANTHER" id="PTHR43948">
    <property type="entry name" value="DNAJ HOMOLOG SUBFAMILY B"/>
    <property type="match status" value="1"/>
</dbReference>
<dbReference type="InterPro" id="IPR036869">
    <property type="entry name" value="J_dom_sf"/>
</dbReference>
<dbReference type="CDD" id="cd06257">
    <property type="entry name" value="DnaJ"/>
    <property type="match status" value="1"/>
</dbReference>
<sequence length="220" mass="23624">MSRFPDYYKLLNVSQSATQDEIRTAYKKESLRTHPDRVVNASPAEKKTATERFQAVADAYYVLSDPTRRREYDTLYGTRARGERSEDPASSSNAFFSQFANMFGGGAGRASGTAAGAGASAGERPDAEGVFADVFEELLRPEVERHVPWWSWFGAVCGAGLGFIIANFPGLMLGAVAGNRLGAVRDAKGKSVAAVFSDLGGNQKAEILRALALKVLGSAF</sequence>
<dbReference type="SMART" id="SM00271">
    <property type="entry name" value="DnaJ"/>
    <property type="match status" value="1"/>
</dbReference>
<keyword evidence="1" id="KW-0812">Transmembrane</keyword>
<comment type="caution">
    <text evidence="3">The sequence shown here is derived from an EMBL/GenBank/DDBJ whole genome shotgun (WGS) entry which is preliminary data.</text>
</comment>
<evidence type="ECO:0000313" key="4">
    <source>
        <dbReference type="Proteomes" id="UP001219525"/>
    </source>
</evidence>
<dbReference type="Gene3D" id="1.10.287.110">
    <property type="entry name" value="DnaJ domain"/>
    <property type="match status" value="1"/>
</dbReference>
<dbReference type="InterPro" id="IPR001623">
    <property type="entry name" value="DnaJ_domain"/>
</dbReference>
<reference evidence="3" key="1">
    <citation type="submission" date="2023-03" db="EMBL/GenBank/DDBJ databases">
        <title>Massive genome expansion in bonnet fungi (Mycena s.s.) driven by repeated elements and novel gene families across ecological guilds.</title>
        <authorList>
            <consortium name="Lawrence Berkeley National Laboratory"/>
            <person name="Harder C.B."/>
            <person name="Miyauchi S."/>
            <person name="Viragh M."/>
            <person name="Kuo A."/>
            <person name="Thoen E."/>
            <person name="Andreopoulos B."/>
            <person name="Lu D."/>
            <person name="Skrede I."/>
            <person name="Drula E."/>
            <person name="Henrissat B."/>
            <person name="Morin E."/>
            <person name="Kohler A."/>
            <person name="Barry K."/>
            <person name="LaButti K."/>
            <person name="Morin E."/>
            <person name="Salamov A."/>
            <person name="Lipzen A."/>
            <person name="Mereny Z."/>
            <person name="Hegedus B."/>
            <person name="Baldrian P."/>
            <person name="Stursova M."/>
            <person name="Weitz H."/>
            <person name="Taylor A."/>
            <person name="Grigoriev I.V."/>
            <person name="Nagy L.G."/>
            <person name="Martin F."/>
            <person name="Kauserud H."/>
        </authorList>
    </citation>
    <scope>NUCLEOTIDE SEQUENCE</scope>
    <source>
        <strain evidence="3">9144</strain>
    </source>
</reference>
<feature type="transmembrane region" description="Helical" evidence="1">
    <location>
        <begin position="149"/>
        <end position="176"/>
    </location>
</feature>
<dbReference type="SUPFAM" id="SSF46565">
    <property type="entry name" value="Chaperone J-domain"/>
    <property type="match status" value="1"/>
</dbReference>
<dbReference type="PRINTS" id="PR00625">
    <property type="entry name" value="JDOMAIN"/>
</dbReference>
<dbReference type="GO" id="GO:0051087">
    <property type="term" value="F:protein-folding chaperone binding"/>
    <property type="evidence" value="ECO:0007669"/>
    <property type="project" value="TreeGrafter"/>
</dbReference>
<dbReference type="GO" id="GO:0005634">
    <property type="term" value="C:nucleus"/>
    <property type="evidence" value="ECO:0007669"/>
    <property type="project" value="TreeGrafter"/>
</dbReference>
<gene>
    <name evidence="3" type="ORF">GGX14DRAFT_528060</name>
</gene>
<dbReference type="AlphaFoldDB" id="A0AAD6Y6B8"/>
<accession>A0AAD6Y6B8</accession>
<evidence type="ECO:0000256" key="1">
    <source>
        <dbReference type="SAM" id="Phobius"/>
    </source>
</evidence>
<evidence type="ECO:0000313" key="3">
    <source>
        <dbReference type="EMBL" id="KAJ7193358.1"/>
    </source>
</evidence>
<dbReference type="GO" id="GO:0051082">
    <property type="term" value="F:unfolded protein binding"/>
    <property type="evidence" value="ECO:0007669"/>
    <property type="project" value="TreeGrafter"/>
</dbReference>
<name>A0AAD6Y6B8_9AGAR</name>
<keyword evidence="1" id="KW-1133">Transmembrane helix</keyword>
<protein>
    <submittedName>
        <fullName evidence="3">DnaJ domain-containing protein</fullName>
    </submittedName>
</protein>
<evidence type="ECO:0000259" key="2">
    <source>
        <dbReference type="PROSITE" id="PS50076"/>
    </source>
</evidence>
<dbReference type="PANTHER" id="PTHR43948:SF21">
    <property type="entry name" value="DNAJ DOMAIN-CONTAINING PROTEIN"/>
    <property type="match status" value="1"/>
</dbReference>
<dbReference type="Pfam" id="PF00226">
    <property type="entry name" value="DnaJ"/>
    <property type="match status" value="1"/>
</dbReference>
<proteinExistence type="predicted"/>
<feature type="domain" description="J" evidence="2">
    <location>
        <begin position="6"/>
        <end position="76"/>
    </location>
</feature>
<dbReference type="EMBL" id="JARJCW010000109">
    <property type="protein sequence ID" value="KAJ7193358.1"/>
    <property type="molecule type" value="Genomic_DNA"/>
</dbReference>
<dbReference type="GO" id="GO:0005737">
    <property type="term" value="C:cytoplasm"/>
    <property type="evidence" value="ECO:0007669"/>
    <property type="project" value="TreeGrafter"/>
</dbReference>